<evidence type="ECO:0000256" key="6">
    <source>
        <dbReference type="ARBA" id="ARBA00023136"/>
    </source>
</evidence>
<keyword evidence="6 7" id="KW-0472">Membrane</keyword>
<evidence type="ECO:0000256" key="2">
    <source>
        <dbReference type="ARBA" id="ARBA00005262"/>
    </source>
</evidence>
<protein>
    <submittedName>
        <fullName evidence="8">Chromate transporter</fullName>
    </submittedName>
</protein>
<evidence type="ECO:0000256" key="1">
    <source>
        <dbReference type="ARBA" id="ARBA00004651"/>
    </source>
</evidence>
<dbReference type="InterPro" id="IPR052518">
    <property type="entry name" value="CHR_Transporter"/>
</dbReference>
<feature type="transmembrane region" description="Helical" evidence="7">
    <location>
        <begin position="110"/>
        <end position="130"/>
    </location>
</feature>
<keyword evidence="3" id="KW-1003">Cell membrane</keyword>
<keyword evidence="4 7" id="KW-0812">Transmembrane</keyword>
<accession>A0ABY4GIW7</accession>
<dbReference type="RefSeq" id="WP_244741597.1">
    <property type="nucleotide sequence ID" value="NZ_CP095071.1"/>
</dbReference>
<reference evidence="8 9" key="1">
    <citation type="submission" date="2022-04" db="EMBL/GenBank/DDBJ databases">
        <title>Gracilibacillus sp. isolated from saltern.</title>
        <authorList>
            <person name="Won M."/>
            <person name="Lee C.-M."/>
            <person name="Woen H.-Y."/>
            <person name="Kwon S.-W."/>
        </authorList>
    </citation>
    <scope>NUCLEOTIDE SEQUENCE [LARGE SCALE GENOMIC DNA]</scope>
    <source>
        <strain evidence="8 9">SSPM10-3</strain>
    </source>
</reference>
<keyword evidence="5 7" id="KW-1133">Transmembrane helix</keyword>
<evidence type="ECO:0000313" key="8">
    <source>
        <dbReference type="EMBL" id="UOQ84174.1"/>
    </source>
</evidence>
<comment type="similarity">
    <text evidence="2">Belongs to the chromate ion transporter (CHR) (TC 2.A.51) family.</text>
</comment>
<dbReference type="Pfam" id="PF02417">
    <property type="entry name" value="Chromate_transp"/>
    <property type="match status" value="1"/>
</dbReference>
<evidence type="ECO:0000256" key="3">
    <source>
        <dbReference type="ARBA" id="ARBA00022475"/>
    </source>
</evidence>
<dbReference type="PANTHER" id="PTHR43663">
    <property type="entry name" value="CHROMATE TRANSPORT PROTEIN-RELATED"/>
    <property type="match status" value="1"/>
</dbReference>
<name>A0ABY4GIW7_9BACI</name>
<proteinExistence type="inferred from homology"/>
<dbReference type="InterPro" id="IPR003370">
    <property type="entry name" value="Chromate_transpt"/>
</dbReference>
<dbReference type="PANTHER" id="PTHR43663:SF1">
    <property type="entry name" value="CHROMATE TRANSPORTER"/>
    <property type="match status" value="1"/>
</dbReference>
<comment type="subcellular location">
    <subcellularLocation>
        <location evidence="1">Cell membrane</location>
        <topology evidence="1">Multi-pass membrane protein</topology>
    </subcellularLocation>
</comment>
<sequence>MKHFQIFWAFFKVGILGYGGGPSSIPLVHKEVVDHYKWMDDDEFSDILAIGNTLPGPIATKMAGYIGYRVSGWLGVLNAVISTILPSIIAMIFLLVSLRTFSELPWVTGMTHAIVPVVGVMLAILTWDFVKKGHKDLGWKFNVGLIVVSTILLQFLNIHPAIIIIILLIIAFTTTPKEKATEEEEVK</sequence>
<evidence type="ECO:0000313" key="9">
    <source>
        <dbReference type="Proteomes" id="UP000831537"/>
    </source>
</evidence>
<evidence type="ECO:0000256" key="5">
    <source>
        <dbReference type="ARBA" id="ARBA00022989"/>
    </source>
</evidence>
<organism evidence="8 9">
    <name type="scientific">Gracilibacillus salinarum</name>
    <dbReference type="NCBI Taxonomy" id="2932255"/>
    <lineage>
        <taxon>Bacteria</taxon>
        <taxon>Bacillati</taxon>
        <taxon>Bacillota</taxon>
        <taxon>Bacilli</taxon>
        <taxon>Bacillales</taxon>
        <taxon>Bacillaceae</taxon>
        <taxon>Gracilibacillus</taxon>
    </lineage>
</organism>
<dbReference type="EMBL" id="CP095071">
    <property type="protein sequence ID" value="UOQ84174.1"/>
    <property type="molecule type" value="Genomic_DNA"/>
</dbReference>
<keyword evidence="9" id="KW-1185">Reference proteome</keyword>
<gene>
    <name evidence="8" type="ORF">MUN87_15865</name>
</gene>
<evidence type="ECO:0000256" key="4">
    <source>
        <dbReference type="ARBA" id="ARBA00022692"/>
    </source>
</evidence>
<feature type="transmembrane region" description="Helical" evidence="7">
    <location>
        <begin position="142"/>
        <end position="172"/>
    </location>
</feature>
<feature type="transmembrane region" description="Helical" evidence="7">
    <location>
        <begin position="70"/>
        <end position="98"/>
    </location>
</feature>
<evidence type="ECO:0000256" key="7">
    <source>
        <dbReference type="SAM" id="Phobius"/>
    </source>
</evidence>
<dbReference type="Proteomes" id="UP000831537">
    <property type="component" value="Chromosome"/>
</dbReference>